<feature type="transmembrane region" description="Helical" evidence="8">
    <location>
        <begin position="1142"/>
        <end position="1159"/>
    </location>
</feature>
<feature type="transmembrane region" description="Helical" evidence="8">
    <location>
        <begin position="1842"/>
        <end position="1859"/>
    </location>
</feature>
<dbReference type="eggNOG" id="KOG1330">
    <property type="taxonomic scope" value="Eukaryota"/>
</dbReference>
<feature type="transmembrane region" description="Helical" evidence="8">
    <location>
        <begin position="1270"/>
        <end position="1292"/>
    </location>
</feature>
<feature type="compositionally biased region" description="Gly residues" evidence="7">
    <location>
        <begin position="2050"/>
        <end position="2060"/>
    </location>
</feature>
<feature type="transmembrane region" description="Helical" evidence="8">
    <location>
        <begin position="1957"/>
        <end position="1980"/>
    </location>
</feature>
<feature type="transmembrane region" description="Helical" evidence="8">
    <location>
        <begin position="692"/>
        <end position="715"/>
    </location>
</feature>
<feature type="transmembrane region" description="Helical" evidence="8">
    <location>
        <begin position="1206"/>
        <end position="1225"/>
    </location>
</feature>
<feature type="transmembrane region" description="Helical" evidence="8">
    <location>
        <begin position="1336"/>
        <end position="1358"/>
    </location>
</feature>
<feature type="transmembrane region" description="Helical" evidence="8">
    <location>
        <begin position="727"/>
        <end position="746"/>
    </location>
</feature>
<evidence type="ECO:0000256" key="6">
    <source>
        <dbReference type="ARBA" id="ARBA00024338"/>
    </source>
</evidence>
<feature type="transmembrane region" description="Helical" evidence="8">
    <location>
        <begin position="1705"/>
        <end position="1725"/>
    </location>
</feature>
<comment type="subcellular location">
    <subcellularLocation>
        <location evidence="1">Membrane</location>
        <topology evidence="1">Multi-pass membrane protein</topology>
    </subcellularLocation>
</comment>
<feature type="transmembrane region" description="Helical" evidence="8">
    <location>
        <begin position="2157"/>
        <end position="2173"/>
    </location>
</feature>
<keyword evidence="3 8" id="KW-0812">Transmembrane</keyword>
<dbReference type="FunFam" id="1.20.1250.20:FF:000520">
    <property type="entry name" value="Major facilitator superfamily protein"/>
    <property type="match status" value="4"/>
</dbReference>
<feature type="region of interest" description="Disordered" evidence="7">
    <location>
        <begin position="2033"/>
        <end position="2068"/>
    </location>
</feature>
<feature type="transmembrane region" description="Helical" evidence="8">
    <location>
        <begin position="2315"/>
        <end position="2335"/>
    </location>
</feature>
<dbReference type="HOGENOM" id="CLU_227827_0_0_1"/>
<feature type="transmembrane region" description="Helical" evidence="8">
    <location>
        <begin position="1640"/>
        <end position="1659"/>
    </location>
</feature>
<feature type="compositionally biased region" description="Acidic residues" evidence="7">
    <location>
        <begin position="2607"/>
        <end position="2616"/>
    </location>
</feature>
<evidence type="ECO:0000313" key="10">
    <source>
        <dbReference type="EnsemblPlants" id="ORUFI09G08510.1"/>
    </source>
</evidence>
<evidence type="ECO:0000259" key="9">
    <source>
        <dbReference type="PROSITE" id="PS50850"/>
    </source>
</evidence>
<dbReference type="PANTHER" id="PTHR23505:SF11">
    <property type="entry name" value="OS09G0371200 PROTEIN"/>
    <property type="match status" value="1"/>
</dbReference>
<dbReference type="InterPro" id="IPR036259">
    <property type="entry name" value="MFS_trans_sf"/>
</dbReference>
<feature type="transmembrane region" description="Helical" evidence="8">
    <location>
        <begin position="1612"/>
        <end position="1634"/>
    </location>
</feature>
<feature type="transmembrane region" description="Helical" evidence="8">
    <location>
        <begin position="1365"/>
        <end position="1383"/>
    </location>
</feature>
<feature type="transmembrane region" description="Helical" evidence="8">
    <location>
        <begin position="1171"/>
        <end position="1194"/>
    </location>
</feature>
<dbReference type="GO" id="GO:0022857">
    <property type="term" value="F:transmembrane transporter activity"/>
    <property type="evidence" value="ECO:0007669"/>
    <property type="project" value="InterPro"/>
</dbReference>
<feature type="transmembrane region" description="Helical" evidence="8">
    <location>
        <begin position="2409"/>
        <end position="2428"/>
    </location>
</feature>
<keyword evidence="4 8" id="KW-1133">Transmembrane helix</keyword>
<dbReference type="Gramene" id="ORUFI09G08510.1">
    <property type="protein sequence ID" value="ORUFI09G08510.1"/>
    <property type="gene ID" value="ORUFI09G08510"/>
</dbReference>
<feature type="transmembrane region" description="Helical" evidence="8">
    <location>
        <begin position="886"/>
        <end position="904"/>
    </location>
</feature>
<feature type="domain" description="Major facilitator superfamily (MFS) profile" evidence="9">
    <location>
        <begin position="568"/>
        <end position="999"/>
    </location>
</feature>
<feature type="transmembrane region" description="Helical" evidence="8">
    <location>
        <begin position="112"/>
        <end position="132"/>
    </location>
</feature>
<organism evidence="10 11">
    <name type="scientific">Oryza rufipogon</name>
    <name type="common">Brownbeard rice</name>
    <name type="synonym">Asian wild rice</name>
    <dbReference type="NCBI Taxonomy" id="4529"/>
    <lineage>
        <taxon>Eukaryota</taxon>
        <taxon>Viridiplantae</taxon>
        <taxon>Streptophyta</taxon>
        <taxon>Embryophyta</taxon>
        <taxon>Tracheophyta</taxon>
        <taxon>Spermatophyta</taxon>
        <taxon>Magnoliopsida</taxon>
        <taxon>Liliopsida</taxon>
        <taxon>Poales</taxon>
        <taxon>Poaceae</taxon>
        <taxon>BOP clade</taxon>
        <taxon>Oryzoideae</taxon>
        <taxon>Oryzeae</taxon>
        <taxon>Oryzinae</taxon>
        <taxon>Oryza</taxon>
    </lineage>
</organism>
<name>A0A0E0QQK3_ORYRU</name>
<comment type="similarity">
    <text evidence="6">Belongs to the major facilitator superfamily. Spinster (TC 2.A.1.49) family.</text>
</comment>
<dbReference type="InterPro" id="IPR044770">
    <property type="entry name" value="MFS_spinster-like"/>
</dbReference>
<reference evidence="10" key="2">
    <citation type="submission" date="2015-06" db="UniProtKB">
        <authorList>
            <consortium name="EnsemblPlants"/>
        </authorList>
    </citation>
    <scope>IDENTIFICATION</scope>
</reference>
<evidence type="ECO:0000256" key="7">
    <source>
        <dbReference type="SAM" id="MobiDB-lite"/>
    </source>
</evidence>
<feature type="transmembrane region" description="Helical" evidence="8">
    <location>
        <begin position="858"/>
        <end position="879"/>
    </location>
</feature>
<feature type="transmembrane region" description="Helical" evidence="8">
    <location>
        <begin position="276"/>
        <end position="296"/>
    </location>
</feature>
<feature type="transmembrane region" description="Helical" evidence="8">
    <location>
        <begin position="144"/>
        <end position="167"/>
    </location>
</feature>
<proteinExistence type="inferred from homology"/>
<feature type="transmembrane region" description="Helical" evidence="8">
    <location>
        <begin position="1770"/>
        <end position="1791"/>
    </location>
</feature>
<dbReference type="InterPro" id="IPR011701">
    <property type="entry name" value="MFS"/>
</dbReference>
<feature type="transmembrane region" description="Helical" evidence="8">
    <location>
        <begin position="317"/>
        <end position="334"/>
    </location>
</feature>
<dbReference type="Gene3D" id="1.20.1250.20">
    <property type="entry name" value="MFS general substrate transporter like domains"/>
    <property type="match status" value="5"/>
</dbReference>
<feature type="transmembrane region" description="Helical" evidence="8">
    <location>
        <begin position="1905"/>
        <end position="1925"/>
    </location>
</feature>
<dbReference type="SUPFAM" id="SSF103473">
    <property type="entry name" value="MFS general substrate transporter"/>
    <property type="match status" value="5"/>
</dbReference>
<feature type="transmembrane region" description="Helical" evidence="8">
    <location>
        <begin position="1111"/>
        <end position="1130"/>
    </location>
</feature>
<evidence type="ECO:0000256" key="5">
    <source>
        <dbReference type="ARBA" id="ARBA00023136"/>
    </source>
</evidence>
<evidence type="ECO:0000256" key="4">
    <source>
        <dbReference type="ARBA" id="ARBA00022989"/>
    </source>
</evidence>
<sequence length="2624" mass="277388">MAAAEAEAGRRTLALVNMAAIMERADEALLPAVYREVGAALHATPMGLGALTLCRSFVQAACYPLAAYAAVRYNRAHVVAAGAFLWAAATFLVAVSDTFAQVRKRKNKKENLYFLQDFACLALVTPAIQSLVADCSDDTTRGSAFGWLQLTGNIGSVIGGLFSLMLASTTIMGVAGWRVAFHIVALISVIVGALVRLFAVDPHFCSNIQDDGGGDQLPPRKSPLEEMKDLVVEARAVVRIPSFQIIVAQGVTGSFPWSALSFAPMWLELMGFTHEMTGLLTTSFALASSLGGLLGGKMGDRLAVRYPDSGRIVLSQISSASAIPLAALLLLALPDDSSSGFLHGFVMFIMGLSISWNGPATNNPIFAEIVPERSRTSIYALDRSFESVLASFAPPIVGFLAEHAYGYNPVSYGAGSSSDRENAAALAKALYTAIAIPMLLCCFIYSLLYGTYPRDRERARMDTLIASELQQIELERCHRAGIGSRRSKDGTVIDVEYGEEESGDVVDDDDDEKALMRYHVEQSGSVGRKQITRPERERERFLTGEDDGGEGMTAQQPEVDVERERRRTLVLVNLASIMERADEALLPAVYREVGAALHATPAGLGALTLCRSAVQAACYPLAAYSAARHNRAHVIAAGAFLWAAATFLVAVSDTFLQVAISRGLNGIGLALVVPSIQSLVADSTDGGTRGSAFGWLQLASSLVFISGGFVGLLLAQTTVFGIAGWRIAFHLVAIISVFVGILNWFFAVDPHFPAGNVGSCDRPVCKQSVWQVIEEMIKEAKFVVQIPTFQIFVAEGVSGSFPWSALSFASMWLELIGFSHKDTAFLMTTFWVASSFGGLLGGKMGDFLALRYPNSGRIVLSQISAGSAVPLAAVLLLGLPDDPSKGIAYGIVLFIMGLFISWNGPATNLPICAEIVPEKSRTSIYALDMCFKSVLSSFTPPIVGILAQRVFGYRADDKGKSIQLDRENAASLAKALYTSIASTAVIPGIESVHVFDSANEVLMPGEERERDQRFLAGEDDGGEGMMGQQLQQPEVVEVDVERERRRTLVLVNLASIMERADEALLPAVYREVGAALHATPAGLGALTLCRSAVQAACYPLAAYAAARHNRAHVIAAGAFLWAAATLLVAVSDTFLQVALARGLNGIGLALVVPSIQSLVADSTEDGTRGTAFGWLQLASSLGLISGGFVGLLLAQTTVFGIAGWRIAFHLVAIISVFVGILNWFFAVDPHFPRSNAGTCDRLVTKQSAWQVIEEMIKEAKFVVQIPTFQIFVAQGVSGTFPWSALSFASMWLELIGFSHKETAFLMTIFWVASSFGGLLGGKMGDFLALHYPNAGRIVLSQISAGSAVPLAAVLLLGLPDDPSKGFAYGIVLFIMGVFISWNGPATNLPIFAEIVPEKSRTSIYALDRSFESVLASFAPPIVGILAQRVYGYRPDNKGQSVQLDRENAASLAKALYTSIAIPFTICTSIYSFLYCSYPRDRERARMQSLIESELQQMEQEGSCLEEGDCRFQVVDSPHDDEIATIEVTNDVKAAAAAATTWEERRTLVLVNLASIMERADEALLPAVYREVGAALHATPTGLGALTLCRSAVQAACYPVAAYAASRHNRAHVVAAGAFLWAAATFLVAVSGTFLQVAISRGLNGIGLALVIPAVQSLVADSTDDGNRGAAFGWLQLTSSIGSIIGGFSALLLASTTVLGVEGWRVAFHLVAAISVAVGVLVWLFAVDPHFPAGAPGDGGERRRRRRSAWDEARELAWEARAVCRIPTFQIFVAQGVSGSFPWSALSFLSMWLELVGFSHGETAVFTTVFAVATSLGGLLGGKMGDALARRYPDAGRIVLSQISAGSAVPLAAVLLLALPDDPSTGVAHCLVLFVMGLIISWNAAATNNPIFAEIVPEKSRTSIYALDRSFESILASFAPPAVGYLSQHVYGFKPAAAAGGGGGVERDRENAASLAKALYAAIAIPMTACSAIYSFLYCTYPRDRDRARAMQSLAAADAATGDTQATTELRHVELEEGSCGGGGGDTRRFELVGSEEEEKGGGERGDGDGDGGAGVYGSGEGEADADTVRLGIGSPPSRSLRARLSADQLLLALDPLSTDPRAAASSMPEPAATIQGSNSLSAILSWSSSPDALKSAVVADMPEQQQTKKRRRRRPRGGARAATLLLAYAALAMERADAALLPAVYREIGAGLRASPSALGSIALSRSVVQAACYPLAAYLAARHDRLTVVALGAFLWAAATLLIAMAVTAALNGVGLALQIPAIYAFVADSVDGTSRGVAFGWLMVAGKVGTVGGTSLGLLMAPTSFLGIPGWRLAFLLLAAGGAVVGVSIRSFAAGNDAAAAATASTTTTAKPVRQELQEFAREAKAVLRVPSFQVMVAQGLTGSFPWSALSFTAMWLELVGFSHGETAALMALFKAATSLGALLGGKMGDAMARRFKNSGRIVLAQVSSGSAVPLAAVLLLALHGDPPAAAKHGAALFALGLMASWNPSSTNGPILAEIVPPRSRTSVYALDRTCEAVLASFAPTVVGVLAERLYGYDLDARGGAAAVEAERRNAASLASALYTAIAVPMVLCCLIYSFLYCTYPRDREAAAPRGDGGARPDGGEGSDTEDEGEDERKLLPQ</sequence>
<feature type="compositionally biased region" description="Basic residues" evidence="7">
    <location>
        <begin position="2147"/>
        <end position="2157"/>
    </location>
</feature>
<feature type="transmembrane region" description="Helical" evidence="8">
    <location>
        <begin position="2234"/>
        <end position="2261"/>
    </location>
</feature>
<feature type="transmembrane region" description="Helical" evidence="8">
    <location>
        <begin position="2281"/>
        <end position="2303"/>
    </location>
</feature>
<dbReference type="CDD" id="cd17328">
    <property type="entry name" value="MFS_spinster_like"/>
    <property type="match status" value="3"/>
</dbReference>
<protein>
    <recommendedName>
        <fullName evidence="9">Major facilitator superfamily (MFS) profile domain-containing protein</fullName>
    </recommendedName>
</protein>
<feature type="transmembrane region" description="Helical" evidence="8">
    <location>
        <begin position="1304"/>
        <end position="1324"/>
    </location>
</feature>
<keyword evidence="11" id="KW-1185">Reference proteome</keyword>
<dbReference type="PROSITE" id="PS50850">
    <property type="entry name" value="MFS"/>
    <property type="match status" value="4"/>
</dbReference>
<feature type="transmembrane region" description="Helical" evidence="8">
    <location>
        <begin position="1454"/>
        <end position="1477"/>
    </location>
</feature>
<dbReference type="STRING" id="4529.A0A0E0QQK3"/>
<evidence type="ECO:0000256" key="1">
    <source>
        <dbReference type="ARBA" id="ARBA00004141"/>
    </source>
</evidence>
<reference evidence="11" key="1">
    <citation type="submission" date="2013-06" db="EMBL/GenBank/DDBJ databases">
        <authorList>
            <person name="Zhao Q."/>
        </authorList>
    </citation>
    <scope>NUCLEOTIDE SEQUENCE</scope>
    <source>
        <strain evidence="11">cv. W1943</strain>
    </source>
</reference>
<dbReference type="Pfam" id="PF07690">
    <property type="entry name" value="MFS_1"/>
    <property type="match status" value="5"/>
</dbReference>
<evidence type="ECO:0000313" key="11">
    <source>
        <dbReference type="Proteomes" id="UP000008022"/>
    </source>
</evidence>
<evidence type="ECO:0000256" key="3">
    <source>
        <dbReference type="ARBA" id="ARBA00022692"/>
    </source>
</evidence>
<feature type="transmembrane region" description="Helical" evidence="8">
    <location>
        <begin position="1865"/>
        <end position="1884"/>
    </location>
</feature>
<feature type="compositionally biased region" description="Basic and acidic residues" evidence="7">
    <location>
        <begin position="2592"/>
        <end position="2605"/>
    </location>
</feature>
<feature type="region of interest" description="Disordered" evidence="7">
    <location>
        <begin position="2137"/>
        <end position="2158"/>
    </location>
</feature>
<feature type="transmembrane region" description="Helical" evidence="8">
    <location>
        <begin position="1803"/>
        <end position="1821"/>
    </location>
</feature>
<evidence type="ECO:0000256" key="8">
    <source>
        <dbReference type="SAM" id="Phobius"/>
    </source>
</evidence>
<dbReference type="InterPro" id="IPR020846">
    <property type="entry name" value="MFS_dom"/>
</dbReference>
<feature type="transmembrane region" description="Helical" evidence="8">
    <location>
        <begin position="340"/>
        <end position="358"/>
    </location>
</feature>
<feature type="transmembrane region" description="Helical" evidence="8">
    <location>
        <begin position="2563"/>
        <end position="2586"/>
    </location>
</feature>
<feature type="transmembrane region" description="Helical" evidence="8">
    <location>
        <begin position="830"/>
        <end position="852"/>
    </location>
</feature>
<evidence type="ECO:0000256" key="2">
    <source>
        <dbReference type="ARBA" id="ARBA00022448"/>
    </source>
</evidence>
<feature type="transmembrane region" description="Helical" evidence="8">
    <location>
        <begin position="1671"/>
        <end position="1693"/>
    </location>
</feature>
<feature type="transmembrane region" description="Helical" evidence="8">
    <location>
        <begin position="429"/>
        <end position="452"/>
    </location>
</feature>
<feature type="region of interest" description="Disordered" evidence="7">
    <location>
        <begin position="2592"/>
        <end position="2624"/>
    </location>
</feature>
<feature type="transmembrane region" description="Helical" evidence="8">
    <location>
        <begin position="2444"/>
        <end position="2465"/>
    </location>
</feature>
<dbReference type="Proteomes" id="UP000008022">
    <property type="component" value="Unassembled WGS sequence"/>
</dbReference>
<feature type="transmembrane region" description="Helical" evidence="8">
    <location>
        <begin position="78"/>
        <end position="100"/>
    </location>
</feature>
<dbReference type="PANTHER" id="PTHR23505">
    <property type="entry name" value="SPINSTER"/>
    <property type="match status" value="1"/>
</dbReference>
<feature type="domain" description="Major facilitator superfamily (MFS) profile" evidence="9">
    <location>
        <begin position="1047"/>
        <end position="1465"/>
    </location>
</feature>
<feature type="domain" description="Major facilitator superfamily (MFS) profile" evidence="9">
    <location>
        <begin position="1546"/>
        <end position="1986"/>
    </location>
</feature>
<dbReference type="EnsemblPlants" id="ORUFI09G08510.1">
    <property type="protein sequence ID" value="ORUFI09G08510.1"/>
    <property type="gene ID" value="ORUFI09G08510"/>
</dbReference>
<keyword evidence="2" id="KW-0813">Transport</keyword>
<dbReference type="GO" id="GO:0016020">
    <property type="term" value="C:membrane"/>
    <property type="evidence" value="ECO:0007669"/>
    <property type="project" value="UniProtKB-SubCell"/>
</dbReference>
<feature type="transmembrane region" description="Helical" evidence="8">
    <location>
        <begin position="179"/>
        <end position="199"/>
    </location>
</feature>
<keyword evidence="5 8" id="KW-0472">Membrane</keyword>
<accession>A0A0E0QQK3</accession>
<feature type="transmembrane region" description="Helical" evidence="8">
    <location>
        <begin position="632"/>
        <end position="651"/>
    </location>
</feature>
<feature type="domain" description="Major facilitator superfamily (MFS) profile" evidence="9">
    <location>
        <begin position="12"/>
        <end position="452"/>
    </location>
</feature>